<feature type="compositionally biased region" description="Basic and acidic residues" evidence="2">
    <location>
        <begin position="180"/>
        <end position="192"/>
    </location>
</feature>
<protein>
    <submittedName>
        <fullName evidence="3">Uncharacterized protein</fullName>
    </submittedName>
</protein>
<evidence type="ECO:0000313" key="4">
    <source>
        <dbReference type="Proteomes" id="UP001214628"/>
    </source>
</evidence>
<keyword evidence="1" id="KW-0175">Coiled coil</keyword>
<dbReference type="AlphaFoldDB" id="A0AAF0FGY7"/>
<gene>
    <name evidence="3" type="ORF">MPSI1_003046</name>
</gene>
<evidence type="ECO:0000256" key="2">
    <source>
        <dbReference type="SAM" id="MobiDB-lite"/>
    </source>
</evidence>
<feature type="region of interest" description="Disordered" evidence="2">
    <location>
        <begin position="1"/>
        <end position="26"/>
    </location>
</feature>
<evidence type="ECO:0000313" key="3">
    <source>
        <dbReference type="EMBL" id="WFD44378.1"/>
    </source>
</evidence>
<name>A0AAF0FGY7_9BASI</name>
<evidence type="ECO:0000256" key="1">
    <source>
        <dbReference type="SAM" id="Coils"/>
    </source>
</evidence>
<dbReference type="Proteomes" id="UP001214628">
    <property type="component" value="Chromosome 4"/>
</dbReference>
<feature type="coiled-coil region" evidence="1">
    <location>
        <begin position="53"/>
        <end position="95"/>
    </location>
</feature>
<organism evidence="3 4">
    <name type="scientific">Malassezia psittaci</name>
    <dbReference type="NCBI Taxonomy" id="1821823"/>
    <lineage>
        <taxon>Eukaryota</taxon>
        <taxon>Fungi</taxon>
        <taxon>Dikarya</taxon>
        <taxon>Basidiomycota</taxon>
        <taxon>Ustilaginomycotina</taxon>
        <taxon>Malasseziomycetes</taxon>
        <taxon>Malasseziales</taxon>
        <taxon>Malasseziaceae</taxon>
        <taxon>Malassezia</taxon>
    </lineage>
</organism>
<accession>A0AAF0FGY7</accession>
<sequence length="246" mass="28343">MAFGQKGPGRPRGRPPKDPNARAYSVDEGVYAKRKLDSGTGSVLDPVLARQSMDDVEAALQQVRAQYEQNIDQRILQASREREAIQEQFNRLKELRVTHSEKTLMEWKRASEARQRHAIESLNAWKQRAEHAEHRIRELEREDGSSAAPESGRRVHQLEEEVARLAGKLEVARRERDAQMQRVSELEQKKQPITEQSDGQQAMRGLYEDLTGFYVQEVAVSNEVHNLHRFEMHFTCAGYYGRCFEG</sequence>
<proteinExistence type="predicted"/>
<feature type="region of interest" description="Disordered" evidence="2">
    <location>
        <begin position="180"/>
        <end position="201"/>
    </location>
</feature>
<keyword evidence="4" id="KW-1185">Reference proteome</keyword>
<reference evidence="3" key="1">
    <citation type="submission" date="2023-02" db="EMBL/GenBank/DDBJ databases">
        <title>Mating type loci evolution in Malassezia.</title>
        <authorList>
            <person name="Coelho M.A."/>
        </authorList>
    </citation>
    <scope>NUCLEOTIDE SEQUENCE</scope>
    <source>
        <strain evidence="3">CBS 14136</strain>
    </source>
</reference>
<dbReference type="EMBL" id="CP118378">
    <property type="protein sequence ID" value="WFD44378.1"/>
    <property type="molecule type" value="Genomic_DNA"/>
</dbReference>